<feature type="compositionally biased region" description="Polar residues" evidence="11">
    <location>
        <begin position="2388"/>
        <end position="2405"/>
    </location>
</feature>
<dbReference type="EMBL" id="JAWJWF010000005">
    <property type="protein sequence ID" value="KAK6632423.1"/>
    <property type="molecule type" value="Genomic_DNA"/>
</dbReference>
<comment type="similarity">
    <text evidence="2">Belongs to the TPR family.</text>
</comment>
<organism evidence="15 16">
    <name type="scientific">Polyplax serrata</name>
    <name type="common">Common mouse louse</name>
    <dbReference type="NCBI Taxonomy" id="468196"/>
    <lineage>
        <taxon>Eukaryota</taxon>
        <taxon>Metazoa</taxon>
        <taxon>Ecdysozoa</taxon>
        <taxon>Arthropoda</taxon>
        <taxon>Hexapoda</taxon>
        <taxon>Insecta</taxon>
        <taxon>Pterygota</taxon>
        <taxon>Neoptera</taxon>
        <taxon>Paraneoptera</taxon>
        <taxon>Psocodea</taxon>
        <taxon>Troctomorpha</taxon>
        <taxon>Phthiraptera</taxon>
        <taxon>Anoplura</taxon>
        <taxon>Polyplacidae</taxon>
        <taxon>Polyplax</taxon>
    </lineage>
</organism>
<feature type="region of interest" description="Disordered" evidence="11">
    <location>
        <begin position="928"/>
        <end position="956"/>
    </location>
</feature>
<feature type="compositionally biased region" description="Polar residues" evidence="11">
    <location>
        <begin position="2090"/>
        <end position="2118"/>
    </location>
</feature>
<dbReference type="Pfam" id="PF25481">
    <property type="entry name" value="Nucleoprot-TPR"/>
    <property type="match status" value="1"/>
</dbReference>
<evidence type="ECO:0000256" key="4">
    <source>
        <dbReference type="ARBA" id="ARBA00019789"/>
    </source>
</evidence>
<dbReference type="Pfam" id="PF07926">
    <property type="entry name" value="TPR_MLP1_2"/>
    <property type="match status" value="1"/>
</dbReference>
<dbReference type="SUPFAM" id="SSF53335">
    <property type="entry name" value="S-adenosyl-L-methionine-dependent methyltransferases"/>
    <property type="match status" value="1"/>
</dbReference>
<keyword evidence="5" id="KW-0489">Methyltransferase</keyword>
<feature type="compositionally biased region" description="Basic and acidic residues" evidence="11">
    <location>
        <begin position="1938"/>
        <end position="1965"/>
    </location>
</feature>
<feature type="coiled-coil region" evidence="10">
    <location>
        <begin position="840"/>
        <end position="906"/>
    </location>
</feature>
<dbReference type="Pfam" id="PF05891">
    <property type="entry name" value="Methyltransf_PK"/>
    <property type="match status" value="1"/>
</dbReference>
<dbReference type="CDD" id="cd02440">
    <property type="entry name" value="AdoMet_MTases"/>
    <property type="match status" value="1"/>
</dbReference>
<feature type="compositionally biased region" description="Polar residues" evidence="11">
    <location>
        <begin position="1966"/>
        <end position="1980"/>
    </location>
</feature>
<evidence type="ECO:0000256" key="8">
    <source>
        <dbReference type="ARBA" id="ARBA00023054"/>
    </source>
</evidence>
<feature type="domain" description="Nucleoprotein TPR/MPL1" evidence="13">
    <location>
        <begin position="470"/>
        <end position="543"/>
    </location>
</feature>
<feature type="compositionally biased region" description="Low complexity" evidence="11">
    <location>
        <begin position="2695"/>
        <end position="2710"/>
    </location>
</feature>
<feature type="region of interest" description="Disordered" evidence="11">
    <location>
        <begin position="2212"/>
        <end position="2234"/>
    </location>
</feature>
<dbReference type="InterPro" id="IPR008576">
    <property type="entry name" value="MeTrfase_NTM1"/>
</dbReference>
<keyword evidence="8 10" id="KW-0175">Coiled coil</keyword>
<dbReference type="InterPro" id="IPR057974">
    <property type="entry name" value="NUA/TPR/MLP1-2-like_dom"/>
</dbReference>
<evidence type="ECO:0000259" key="13">
    <source>
        <dbReference type="Pfam" id="PF25481"/>
    </source>
</evidence>
<evidence type="ECO:0000256" key="5">
    <source>
        <dbReference type="ARBA" id="ARBA00022603"/>
    </source>
</evidence>
<proteinExistence type="inferred from homology"/>
<feature type="compositionally biased region" description="Basic and acidic residues" evidence="11">
    <location>
        <begin position="1798"/>
        <end position="1814"/>
    </location>
</feature>
<sequence>MEVVLGLSENSSEGDSKFYQDAEEYWAAIEPTVDGMLGGFGCLSSTDIKGSDLFLKKILNNQKNQMPNKRALDCGAGIGRVTKNLLIKHFDKVDLVEQNSKFIEAAKKFLNCENHVGDFFVCGLQSFTPKHNFYDVIWCQWVLGHLTDNHLVDFLIRCKNGLKKNGFIIVKENVSSGDLIVDEQDSSITRSSNVYLKLFKEADLNIIKQSKQANFPKQLMCVKLFALQSISSNDMTNRFLKHEILLKLIKKKLYEVRRGSNPSGPLWIKTKRANSVKLNMEEVVKEDSSGNAVENIGENNFLKRILDDEEYELLPIAIIEKIENSIQQSFDEFLTNKALYETYKFRHDEEANKLRQHIEERQNTLDEITQQLNLENCHVKELEDCLKDSQDNCEKLREKNKQLQYEWQNFKIQRDQAIDERESLLQMVERRNSELSCLKIDLNDLMKQLESAVKAKMVALENSEEVESLKISLNYKEKRLEQESNLIKSQLESMTEEFNKQTSELMSLKRENSTKFVALEAEIAEKTQELKIAQETIADLRDANVKLSQKAESLLEKLMEQRNSTDEMFDNFQQELQAQAKLSQLYKGLCEENDAKTEKLTNAINELQQLLKSASNQYGELETKQKVLLLEHEEEVAQKNECIRLLKKELEDANDLLKLAKEENLETAIATLSPCAAAASRLIKSGMTLTQIYTQYATVSEQLMLEKEENRKLTLYVNTILNEIEEKAPVLKQQRIDYENALSNVENLTKQMDDLIAETKILQEDASDAKKSNGYLKRENERLKKEVADLSRQVCYLIKSVEEARGGFVSDLDGSQISYDGTETSAQHVISKRLVTFNSIQDLQENNQKLLSLVRQLSAKQEAEEKISSSEFYDLKAKEEKLQTRVNELMDDMNRQSKMLDLIKNQSLTYKKLYDQAMRGEVTQVVKPLGSPSKTSGVVTSTPKKMLSEEDSSQIDELKKKLDESENEKRNVKLELDKCKTELNKLDRQLTDQIQTLKKETNDLIYKNSKMVAQAEFYEEKCKVMETNIKTCKKQVQALEERNQMLSEISAKHEQSTVYLRQEVMQLQGSLSKAEVTLENVRQENFLLKTAEARLLKENECYNRERHSHSLLMSNLDAIKATFERSEEEGKLRLETQLSDTLRECSALKNAMKEEKIRFKELAASLERQTAVAKERMQEEKLLADKAREDLESVKQELEIKNKKIEDLLLKIRELNNLPTKSVIENVSLNLDESIKRNKELENKIRDLEHNISCLELQLTAAKQHRTQYCEMAESLEKQLNEANENHENFRGLMIAKIEESTRKETEWKEKYGQLEEKFQNISNNQKNSTEELNAKLATSSTELRSTNTELINLKNELSSTEIELKKAKDTVNALSKSLQEAESKYSNEVVLHSADIQALSSVKKELNEMVEQITKLKIERDSAIETLKLKSYSWEEKETKANEELKQLKQRMIELDEQNRVLHENIQELGNNVAILQCRVSDGEQKSIAESSSLNERPELSINAQDQLLKVIKFLRQEKDVSVTRSEILQAENVRLKTQLAIATKQLEETKETLKNCQASSEASTKASVKHAELLRRVDTLNAITDSNRILREERDKLQSEITIFREQLEQADAKLSPLTAEVKKLNDKVEEITTENQALMIDLAKWKQRAERSTRGTPEDWRRLTNERENLAKQWQQEKNNNEKLEDELKRVKQEKTTLNEQMVQVQKTLLNETNEVKRLTEESNSFKQQFIKTSEALNATKNQLNKMMEESTKLSKELETKEEMIKDFKSKEEKLKRLCNKYRKQYEVLLQTTEDEKKTREEETKKLKDETPPNPVLQEEERERLREEGRVEVKNECSAKVIETEAKYSEKIKELEAIVSSAQEETENLRKDNENLRTSINEKEERVKTVMKNARTKIAQLMEQKKNLEIELEQIKGQTEMSRDESDSKINTLKVHYETKISEMEKERTGQATERDQERERLNNQIKVLNQKITQMQRLFEKQLGAKPSTSSRAPDKSSMEPPTANIKPMAGSSSSPRKEKQTTGPVGPCWRSGNETPFASIRPTISMQARTLAVLPTSQTSSNQAPSSQSTPVVVLPQQQLVHTTGTSGEAMSSSPTSSHTDYMPATSSATPTRQVVVAPPLSVGPHTGSDAQSTQEMEAEANENEIQQQTSQQPLAQQQMQTVAMVMPRERAEQQNLVAATTQGSQQQSVDQSYGIAYSHANSSNTVTTTQAGLKRTRDVEGDSSTSIEGEEIGKTAPQNKRVRISATGNQAEVFHHQVTHSEGIEVEYQVPTSSQRDQEDDNLIMIDSDDEGNADEGDVEGAEDEHEFEEDNGGYEEIGLPNYDEGPDIDEENVTDQDNNEVEVVDEGNEVPNQSGSSRDEVLGDGNATQSSTNASVPVASSIESANQDQPLRQSSEATSSGPINNGSGSNNMVVSHSASSLSSQPFRNRNVPLLGRQQQSQLILPQSYEESGDDGIVPSTPTLFIPRRADGFGEAVSSPQIPHQARFTFSDPSAPITRSGMLAATGESSEDSIHLEEPGTGRSVPTTPLQVSPQDLPIGETVSEVGQSSSSATHIEGDESDIALNIPDIVVTISEDDDHCETPPPELSESTGEEEEEPTKEDTSGDEPEVINLEEENDGVTSEGEKPHSGLGGEIEEGREAEPSEPFDSAAVKKQPSRMGASVRRSMRVVYPRRGQPRRPTPIVWNEPGSSSGSSPTIGSAIPTVLRGNIPPDRILTPDQPRTAFRGRMQRARKWR</sequence>
<protein>
    <recommendedName>
        <fullName evidence="4">Nucleoprotein TPR</fullName>
    </recommendedName>
</protein>
<feature type="domain" description="Nucleoprotein TPR/MLP1-2" evidence="12">
    <location>
        <begin position="1343"/>
        <end position="1470"/>
    </location>
</feature>
<evidence type="ECO:0000256" key="10">
    <source>
        <dbReference type="SAM" id="Coils"/>
    </source>
</evidence>
<feature type="compositionally biased region" description="Polar residues" evidence="11">
    <location>
        <begin position="2551"/>
        <end position="2560"/>
    </location>
</feature>
<feature type="coiled-coil region" evidence="10">
    <location>
        <begin position="351"/>
        <end position="663"/>
    </location>
</feature>
<evidence type="ECO:0000259" key="14">
    <source>
        <dbReference type="Pfam" id="PF25785"/>
    </source>
</evidence>
<reference evidence="15 16" key="1">
    <citation type="submission" date="2023-09" db="EMBL/GenBank/DDBJ databases">
        <title>Genomes of two closely related lineages of the louse Polyplax serrata with different host specificities.</title>
        <authorList>
            <person name="Martinu J."/>
            <person name="Tarabai H."/>
            <person name="Stefka J."/>
            <person name="Hypsa V."/>
        </authorList>
    </citation>
    <scope>NUCLEOTIDE SEQUENCE [LARGE SCALE GENOMIC DNA]</scope>
    <source>
        <strain evidence="15">98ZLc_SE</strain>
    </source>
</reference>
<dbReference type="InterPro" id="IPR057577">
    <property type="entry name" value="Nucleoprot-TPR/MLP1_dom"/>
</dbReference>
<feature type="region of interest" description="Disordered" evidence="11">
    <location>
        <begin position="1920"/>
        <end position="2044"/>
    </location>
</feature>
<comment type="subcellular location">
    <subcellularLocation>
        <location evidence="1">Nucleus</location>
    </subcellularLocation>
</comment>
<feature type="compositionally biased region" description="Polar residues" evidence="11">
    <location>
        <begin position="2530"/>
        <end position="2540"/>
    </location>
</feature>
<dbReference type="InterPro" id="IPR029063">
    <property type="entry name" value="SAM-dependent_MTases_sf"/>
</dbReference>
<gene>
    <name evidence="15" type="ORF">RUM44_007465</name>
</gene>
<feature type="compositionally biased region" description="Polar residues" evidence="11">
    <location>
        <begin position="2373"/>
        <end position="2382"/>
    </location>
</feature>
<keyword evidence="16" id="KW-1185">Reference proteome</keyword>
<feature type="compositionally biased region" description="Acidic residues" evidence="11">
    <location>
        <begin position="2284"/>
        <end position="2320"/>
    </location>
</feature>
<feature type="domain" description="NUA/TPR/MLP1-2-like" evidence="14">
    <location>
        <begin position="766"/>
        <end position="866"/>
    </location>
</feature>
<dbReference type="InterPro" id="IPR012929">
    <property type="entry name" value="Nucleoprot-TPR/MLP1-2_dom"/>
</dbReference>
<evidence type="ECO:0000256" key="11">
    <source>
        <dbReference type="SAM" id="MobiDB-lite"/>
    </source>
</evidence>
<feature type="region of interest" description="Disordered" evidence="11">
    <location>
        <begin position="2089"/>
        <end position="2162"/>
    </location>
</feature>
<evidence type="ECO:0000256" key="6">
    <source>
        <dbReference type="ARBA" id="ARBA00022679"/>
    </source>
</evidence>
<keyword evidence="6" id="KW-0808">Transferase</keyword>
<feature type="compositionally biased region" description="Acidic residues" evidence="11">
    <location>
        <begin position="2331"/>
        <end position="2355"/>
    </location>
</feature>
<feature type="region of interest" description="Disordered" evidence="11">
    <location>
        <begin position="2275"/>
        <end position="2446"/>
    </location>
</feature>
<evidence type="ECO:0000313" key="15">
    <source>
        <dbReference type="EMBL" id="KAK6632423.1"/>
    </source>
</evidence>
<feature type="coiled-coil region" evidence="10">
    <location>
        <begin position="721"/>
        <end position="793"/>
    </location>
</feature>
<feature type="region of interest" description="Disordered" evidence="11">
    <location>
        <begin position="2493"/>
        <end position="2743"/>
    </location>
</feature>
<feature type="coiled-coil region" evidence="10">
    <location>
        <begin position="1149"/>
        <end position="1473"/>
    </location>
</feature>
<evidence type="ECO:0000313" key="16">
    <source>
        <dbReference type="Proteomes" id="UP001359485"/>
    </source>
</evidence>
<feature type="region of interest" description="Disordered" evidence="11">
    <location>
        <begin position="1798"/>
        <end position="1825"/>
    </location>
</feature>
<name>A0ABR1B0S0_POLSC</name>
<dbReference type="Proteomes" id="UP001359485">
    <property type="component" value="Unassembled WGS sequence"/>
</dbReference>
<evidence type="ECO:0000259" key="12">
    <source>
        <dbReference type="Pfam" id="PF07926"/>
    </source>
</evidence>
<evidence type="ECO:0000256" key="9">
    <source>
        <dbReference type="ARBA" id="ARBA00023242"/>
    </source>
</evidence>
<feature type="compositionally biased region" description="Low complexity" evidence="11">
    <location>
        <begin position="2406"/>
        <end position="2430"/>
    </location>
</feature>
<evidence type="ECO:0000256" key="7">
    <source>
        <dbReference type="ARBA" id="ARBA00022691"/>
    </source>
</evidence>
<feature type="compositionally biased region" description="Acidic residues" evidence="11">
    <location>
        <begin position="2598"/>
        <end position="2625"/>
    </location>
</feature>
<comment type="caution">
    <text evidence="15">The sequence shown here is derived from an EMBL/GenBank/DDBJ whole genome shotgun (WGS) entry which is preliminary data.</text>
</comment>
<evidence type="ECO:0000256" key="3">
    <source>
        <dbReference type="ARBA" id="ARBA00009059"/>
    </source>
</evidence>
<feature type="compositionally biased region" description="Polar residues" evidence="11">
    <location>
        <begin position="932"/>
        <end position="943"/>
    </location>
</feature>
<accession>A0ABR1B0S0</accession>
<comment type="similarity">
    <text evidence="3">Belongs to the methyltransferase superfamily. NTM1 family.</text>
</comment>
<dbReference type="Pfam" id="PF25785">
    <property type="entry name" value="TPR"/>
    <property type="match status" value="1"/>
</dbReference>
<dbReference type="PANTHER" id="PTHR18898">
    <property type="entry name" value="NUCLEOPROTEIN TPR-RELATED"/>
    <property type="match status" value="1"/>
</dbReference>
<feature type="compositionally biased region" description="Low complexity" evidence="11">
    <location>
        <begin position="2149"/>
        <end position="2162"/>
    </location>
</feature>
<keyword evidence="7" id="KW-0949">S-adenosyl-L-methionine</keyword>
<dbReference type="PANTHER" id="PTHR18898:SF2">
    <property type="entry name" value="NUCLEOPROTEIN TPR"/>
    <property type="match status" value="1"/>
</dbReference>
<dbReference type="Gene3D" id="3.40.50.150">
    <property type="entry name" value="Vaccinia Virus protein VP39"/>
    <property type="match status" value="1"/>
</dbReference>
<evidence type="ECO:0000256" key="2">
    <source>
        <dbReference type="ARBA" id="ARBA00005274"/>
    </source>
</evidence>
<keyword evidence="9" id="KW-0539">Nucleus</keyword>
<evidence type="ECO:0000256" key="1">
    <source>
        <dbReference type="ARBA" id="ARBA00004123"/>
    </source>
</evidence>